<keyword evidence="1" id="KW-0812">Transmembrane</keyword>
<reference evidence="2" key="2">
    <citation type="submission" date="2023-05" db="EMBL/GenBank/DDBJ databases">
        <authorList>
            <person name="Fouks B."/>
        </authorList>
    </citation>
    <scope>NUCLEOTIDE SEQUENCE</scope>
    <source>
        <strain evidence="2">Stay&amp;Tobe</strain>
        <tissue evidence="2">Testes</tissue>
    </source>
</reference>
<evidence type="ECO:0000313" key="3">
    <source>
        <dbReference type="Proteomes" id="UP001233999"/>
    </source>
</evidence>
<comment type="caution">
    <text evidence="2">The sequence shown here is derived from an EMBL/GenBank/DDBJ whole genome shotgun (WGS) entry which is preliminary data.</text>
</comment>
<dbReference type="AlphaFoldDB" id="A0AAD8AKE4"/>
<feature type="transmembrane region" description="Helical" evidence="1">
    <location>
        <begin position="6"/>
        <end position="28"/>
    </location>
</feature>
<dbReference type="EMBL" id="JASPKZ010000076">
    <property type="protein sequence ID" value="KAJ9600711.1"/>
    <property type="molecule type" value="Genomic_DNA"/>
</dbReference>
<feature type="non-terminal residue" evidence="2">
    <location>
        <position position="83"/>
    </location>
</feature>
<feature type="non-terminal residue" evidence="2">
    <location>
        <position position="1"/>
    </location>
</feature>
<reference evidence="2" key="1">
    <citation type="journal article" date="2023" name="IScience">
        <title>Live-bearing cockroach genome reveals convergent evolutionary mechanisms linked to viviparity in insects and beyond.</title>
        <authorList>
            <person name="Fouks B."/>
            <person name="Harrison M.C."/>
            <person name="Mikhailova A.A."/>
            <person name="Marchal E."/>
            <person name="English S."/>
            <person name="Carruthers M."/>
            <person name="Jennings E.C."/>
            <person name="Chiamaka E.L."/>
            <person name="Frigard R.A."/>
            <person name="Pippel M."/>
            <person name="Attardo G.M."/>
            <person name="Benoit J.B."/>
            <person name="Bornberg-Bauer E."/>
            <person name="Tobe S.S."/>
        </authorList>
    </citation>
    <scope>NUCLEOTIDE SEQUENCE</scope>
    <source>
        <strain evidence="2">Stay&amp;Tobe</strain>
    </source>
</reference>
<dbReference type="Proteomes" id="UP001233999">
    <property type="component" value="Unassembled WGS sequence"/>
</dbReference>
<keyword evidence="1" id="KW-1133">Transmembrane helix</keyword>
<evidence type="ECO:0000256" key="1">
    <source>
        <dbReference type="SAM" id="Phobius"/>
    </source>
</evidence>
<protein>
    <submittedName>
        <fullName evidence="2">Uncharacterized protein</fullName>
    </submittedName>
</protein>
<sequence>LNIEYTFLLIYFINIIIIILRFVTLIFFRSSQTSSCHLILDDQTIQSYEISLTWFSRAIFIKVGDKPPLWRILYRYECSGSRN</sequence>
<evidence type="ECO:0000313" key="2">
    <source>
        <dbReference type="EMBL" id="KAJ9600711.1"/>
    </source>
</evidence>
<name>A0AAD8AKE4_DIPPU</name>
<organism evidence="2 3">
    <name type="scientific">Diploptera punctata</name>
    <name type="common">Pacific beetle cockroach</name>
    <dbReference type="NCBI Taxonomy" id="6984"/>
    <lineage>
        <taxon>Eukaryota</taxon>
        <taxon>Metazoa</taxon>
        <taxon>Ecdysozoa</taxon>
        <taxon>Arthropoda</taxon>
        <taxon>Hexapoda</taxon>
        <taxon>Insecta</taxon>
        <taxon>Pterygota</taxon>
        <taxon>Neoptera</taxon>
        <taxon>Polyneoptera</taxon>
        <taxon>Dictyoptera</taxon>
        <taxon>Blattodea</taxon>
        <taxon>Blaberoidea</taxon>
        <taxon>Blaberidae</taxon>
        <taxon>Diplopterinae</taxon>
        <taxon>Diploptera</taxon>
    </lineage>
</organism>
<proteinExistence type="predicted"/>
<keyword evidence="1" id="KW-0472">Membrane</keyword>
<keyword evidence="3" id="KW-1185">Reference proteome</keyword>
<accession>A0AAD8AKE4</accession>
<gene>
    <name evidence="2" type="ORF">L9F63_026151</name>
</gene>